<protein>
    <submittedName>
        <fullName evidence="1">Uncharacterized protein</fullName>
    </submittedName>
</protein>
<evidence type="ECO:0000313" key="1">
    <source>
        <dbReference type="EMBL" id="JAH75114.1"/>
    </source>
</evidence>
<reference evidence="1" key="2">
    <citation type="journal article" date="2015" name="Fish Shellfish Immunol.">
        <title>Early steps in the European eel (Anguilla anguilla)-Vibrio vulnificus interaction in the gills: Role of the RtxA13 toxin.</title>
        <authorList>
            <person name="Callol A."/>
            <person name="Pajuelo D."/>
            <person name="Ebbesson L."/>
            <person name="Teles M."/>
            <person name="MacKenzie S."/>
            <person name="Amaro C."/>
        </authorList>
    </citation>
    <scope>NUCLEOTIDE SEQUENCE</scope>
</reference>
<sequence length="14" mass="1722">MLGYVVNVRVWVRM</sequence>
<proteinExistence type="predicted"/>
<reference evidence="1" key="1">
    <citation type="submission" date="2014-11" db="EMBL/GenBank/DDBJ databases">
        <authorList>
            <person name="Amaro Gonzalez C."/>
        </authorList>
    </citation>
    <scope>NUCLEOTIDE SEQUENCE</scope>
</reference>
<organism evidence="1">
    <name type="scientific">Anguilla anguilla</name>
    <name type="common">European freshwater eel</name>
    <name type="synonym">Muraena anguilla</name>
    <dbReference type="NCBI Taxonomy" id="7936"/>
    <lineage>
        <taxon>Eukaryota</taxon>
        <taxon>Metazoa</taxon>
        <taxon>Chordata</taxon>
        <taxon>Craniata</taxon>
        <taxon>Vertebrata</taxon>
        <taxon>Euteleostomi</taxon>
        <taxon>Actinopterygii</taxon>
        <taxon>Neopterygii</taxon>
        <taxon>Teleostei</taxon>
        <taxon>Anguilliformes</taxon>
        <taxon>Anguillidae</taxon>
        <taxon>Anguilla</taxon>
    </lineage>
</organism>
<dbReference type="EMBL" id="GBXM01033463">
    <property type="protein sequence ID" value="JAH75114.1"/>
    <property type="molecule type" value="Transcribed_RNA"/>
</dbReference>
<name>A0A0E9VAI0_ANGAN</name>
<accession>A0A0E9VAI0</accession>